<keyword evidence="2" id="KW-1185">Reference proteome</keyword>
<dbReference type="Proteomes" id="UP000193144">
    <property type="component" value="Unassembled WGS sequence"/>
</dbReference>
<gene>
    <name evidence="1" type="ORF">BCR34DRAFT_565990</name>
</gene>
<name>A0A1Y1ZLS2_9PLEO</name>
<protein>
    <submittedName>
        <fullName evidence="1">Uncharacterized protein</fullName>
    </submittedName>
</protein>
<organism evidence="1 2">
    <name type="scientific">Clohesyomyces aquaticus</name>
    <dbReference type="NCBI Taxonomy" id="1231657"/>
    <lineage>
        <taxon>Eukaryota</taxon>
        <taxon>Fungi</taxon>
        <taxon>Dikarya</taxon>
        <taxon>Ascomycota</taxon>
        <taxon>Pezizomycotina</taxon>
        <taxon>Dothideomycetes</taxon>
        <taxon>Pleosporomycetidae</taxon>
        <taxon>Pleosporales</taxon>
        <taxon>Lindgomycetaceae</taxon>
        <taxon>Clohesyomyces</taxon>
    </lineage>
</organism>
<dbReference type="AlphaFoldDB" id="A0A1Y1ZLS2"/>
<proteinExistence type="predicted"/>
<reference evidence="1 2" key="1">
    <citation type="submission" date="2016-07" db="EMBL/GenBank/DDBJ databases">
        <title>Pervasive Adenine N6-methylation of Active Genes in Fungi.</title>
        <authorList>
            <consortium name="DOE Joint Genome Institute"/>
            <person name="Mondo S.J."/>
            <person name="Dannebaum R.O."/>
            <person name="Kuo R.C."/>
            <person name="Labutti K."/>
            <person name="Haridas S."/>
            <person name="Kuo A."/>
            <person name="Salamov A."/>
            <person name="Ahrendt S.R."/>
            <person name="Lipzen A."/>
            <person name="Sullivan W."/>
            <person name="Andreopoulos W.B."/>
            <person name="Clum A."/>
            <person name="Lindquist E."/>
            <person name="Daum C."/>
            <person name="Ramamoorthy G.K."/>
            <person name="Gryganskyi A."/>
            <person name="Culley D."/>
            <person name="Magnuson J.K."/>
            <person name="James T.Y."/>
            <person name="O'Malley M.A."/>
            <person name="Stajich J.E."/>
            <person name="Spatafora J.W."/>
            <person name="Visel A."/>
            <person name="Grigoriev I.V."/>
        </authorList>
    </citation>
    <scope>NUCLEOTIDE SEQUENCE [LARGE SCALE GENOMIC DNA]</scope>
    <source>
        <strain evidence="1 2">CBS 115471</strain>
    </source>
</reference>
<evidence type="ECO:0000313" key="1">
    <source>
        <dbReference type="EMBL" id="ORY10957.1"/>
    </source>
</evidence>
<evidence type="ECO:0000313" key="2">
    <source>
        <dbReference type="Proteomes" id="UP000193144"/>
    </source>
</evidence>
<dbReference type="EMBL" id="MCFA01000066">
    <property type="protein sequence ID" value="ORY10957.1"/>
    <property type="molecule type" value="Genomic_DNA"/>
</dbReference>
<sequence length="64" mass="6876">MTLPNTPTKYSSHILCTLHSQASPSRNVTIVSKKAVALLPRLTPCPAPGCRYASTFFAFGNTPL</sequence>
<comment type="caution">
    <text evidence="1">The sequence shown here is derived from an EMBL/GenBank/DDBJ whole genome shotgun (WGS) entry which is preliminary data.</text>
</comment>
<accession>A0A1Y1ZLS2</accession>